<dbReference type="NCBIfam" id="TIGR03915">
    <property type="entry name" value="SAM_7_link_chp"/>
    <property type="match status" value="1"/>
</dbReference>
<evidence type="ECO:0000256" key="4">
    <source>
        <dbReference type="ARBA" id="ARBA00022723"/>
    </source>
</evidence>
<dbReference type="GO" id="GO:0097506">
    <property type="term" value="F:deaminated base DNA N-glycosylase activity"/>
    <property type="evidence" value="ECO:0007669"/>
    <property type="project" value="UniProtKB-ARBA"/>
</dbReference>
<dbReference type="Pfam" id="PF13566">
    <property type="entry name" value="DUF4130"/>
    <property type="match status" value="1"/>
</dbReference>
<dbReference type="SMART" id="SM00986">
    <property type="entry name" value="UDG"/>
    <property type="match status" value="1"/>
</dbReference>
<dbReference type="Proteomes" id="UP000324507">
    <property type="component" value="Plasmid unnamed3"/>
</dbReference>
<keyword evidence="3" id="KW-0004">4Fe-4S</keyword>
<keyword evidence="7" id="KW-0408">Iron</keyword>
<dbReference type="PANTHER" id="PTHR33693:SF9">
    <property type="entry name" value="TYPE-4 URACIL-DNA GLYCOSYLASE"/>
    <property type="match status" value="1"/>
</dbReference>
<dbReference type="RefSeq" id="WP_150349641.1">
    <property type="nucleotide sequence ID" value="NZ_CP038092.1"/>
</dbReference>
<dbReference type="InterPro" id="IPR036895">
    <property type="entry name" value="Uracil-DNA_glycosylase-like_sf"/>
</dbReference>
<evidence type="ECO:0000256" key="2">
    <source>
        <dbReference type="ARBA" id="ARBA00019403"/>
    </source>
</evidence>
<evidence type="ECO:0000256" key="8">
    <source>
        <dbReference type="ARBA" id="ARBA00023014"/>
    </source>
</evidence>
<dbReference type="SUPFAM" id="SSF52141">
    <property type="entry name" value="Uracil-DNA glycosylase-like"/>
    <property type="match status" value="1"/>
</dbReference>
<evidence type="ECO:0000256" key="5">
    <source>
        <dbReference type="ARBA" id="ARBA00022763"/>
    </source>
</evidence>
<dbReference type="InterPro" id="IPR051536">
    <property type="entry name" value="UDG_Type-4/5"/>
</dbReference>
<dbReference type="PANTHER" id="PTHR33693">
    <property type="entry name" value="TYPE-5 URACIL-DNA GLYCOSYLASE"/>
    <property type="match status" value="1"/>
</dbReference>
<dbReference type="AlphaFoldDB" id="A0A5P2QMC4"/>
<evidence type="ECO:0000259" key="10">
    <source>
        <dbReference type="SMART" id="SM00986"/>
    </source>
</evidence>
<keyword evidence="9" id="KW-0234">DNA repair</keyword>
<keyword evidence="4" id="KW-0479">Metal-binding</keyword>
<keyword evidence="6" id="KW-0378">Hydrolase</keyword>
<evidence type="ECO:0000256" key="3">
    <source>
        <dbReference type="ARBA" id="ARBA00022485"/>
    </source>
</evidence>
<protein>
    <recommendedName>
        <fullName evidence="2">Type-4 uracil-DNA glycosylase</fullName>
    </recommendedName>
</protein>
<evidence type="ECO:0000313" key="12">
    <source>
        <dbReference type="Proteomes" id="UP000324507"/>
    </source>
</evidence>
<dbReference type="GO" id="GO:0006281">
    <property type="term" value="P:DNA repair"/>
    <property type="evidence" value="ECO:0007669"/>
    <property type="project" value="UniProtKB-KW"/>
</dbReference>
<sequence>MLRVALSSQTDAREWRDAARALVLAGVAPGDVDWSVAAAGDLFGAGAGAGDALPRPGAGAVPARVPRRFPDLLEAALCHSDPCRFAMLYRLLWRLQDQPHLLEVAPDPDVQWLHRAVKSVRRDVHKMHAFVRFREIPSDGRRSFVAWFEPDHHIVARAAPFFARRFADMDWLILTPRGRAGFADGQLRTDEVPAEKPALEDPTENLWRTYFGAIFNPARLKVRAMQSEMPRKYWKNLPEAALIPQMIAGAGEAVARMEAQADRVPPAFHAAIRARRAVPAEPPAPDGWPGLRAGVLGCTRCTLHAQTTGAVPGEGPQDAALMIVGEQPGDLEDLAGRPFVGPAGQVLDLALAGAGIDRSRSYLTNAVKHFKFTPRGKRRIHQRPDAGEVSHCRWWLTQEIGMVRPRLIVAMGATAMLGLTGRSGKMGELRGRIIERGQGPAILPTWHPAYLLRLPDAVQAAVATRQFKDDLALAAAFLSGAGTPAAPR</sequence>
<dbReference type="InterPro" id="IPR025404">
    <property type="entry name" value="DUF4130"/>
</dbReference>
<keyword evidence="11" id="KW-0614">Plasmid</keyword>
<proteinExistence type="inferred from homology"/>
<geneLocation type="plasmid" evidence="11">
    <name>unnamed3</name>
</geneLocation>
<comment type="similarity">
    <text evidence="1">Belongs to the uracil-DNA glycosylase (UDG) superfamily. Type 4 (UDGa) family.</text>
</comment>
<dbReference type="GO" id="GO:0051539">
    <property type="term" value="F:4 iron, 4 sulfur cluster binding"/>
    <property type="evidence" value="ECO:0007669"/>
    <property type="project" value="UniProtKB-KW"/>
</dbReference>
<dbReference type="EMBL" id="CP044080">
    <property type="protein sequence ID" value="QEU07124.1"/>
    <property type="molecule type" value="Genomic_DNA"/>
</dbReference>
<dbReference type="InterPro" id="IPR023875">
    <property type="entry name" value="DNA_repair_put"/>
</dbReference>
<dbReference type="Pfam" id="PF03167">
    <property type="entry name" value="UDG"/>
    <property type="match status" value="1"/>
</dbReference>
<dbReference type="InterPro" id="IPR005273">
    <property type="entry name" value="Ura-DNA_glyco_family4"/>
</dbReference>
<evidence type="ECO:0000256" key="1">
    <source>
        <dbReference type="ARBA" id="ARBA00006521"/>
    </source>
</evidence>
<keyword evidence="8" id="KW-0411">Iron-sulfur</keyword>
<reference evidence="11 12" key="1">
    <citation type="submission" date="2019-09" db="EMBL/GenBank/DDBJ databases">
        <title>FDA dAtabase for Regulatory Grade micrObial Sequences (FDA-ARGOS): Supporting development and validation of Infectious Disease Dx tests.</title>
        <authorList>
            <person name="Sciortino C."/>
            <person name="Tallon L."/>
            <person name="Sadzewicz L."/>
            <person name="Vavikolanu K."/>
            <person name="Mehta A."/>
            <person name="Aluvathingal J."/>
            <person name="Nadendla S."/>
            <person name="Nandy P."/>
            <person name="Geyer C."/>
            <person name="Yan Y."/>
            <person name="Sichtig H."/>
        </authorList>
    </citation>
    <scope>NUCLEOTIDE SEQUENCE [LARGE SCALE GENOMIC DNA]</scope>
    <source>
        <strain evidence="11 12">FDAARGOS_643</strain>
        <plasmid evidence="11 12">unnamed3</plasmid>
    </source>
</reference>
<evidence type="ECO:0000256" key="6">
    <source>
        <dbReference type="ARBA" id="ARBA00022801"/>
    </source>
</evidence>
<organism evidence="11 12">
    <name type="scientific">Paracoccus yeei</name>
    <dbReference type="NCBI Taxonomy" id="147645"/>
    <lineage>
        <taxon>Bacteria</taxon>
        <taxon>Pseudomonadati</taxon>
        <taxon>Pseudomonadota</taxon>
        <taxon>Alphaproteobacteria</taxon>
        <taxon>Rhodobacterales</taxon>
        <taxon>Paracoccaceae</taxon>
        <taxon>Paracoccus</taxon>
    </lineage>
</organism>
<dbReference type="GO" id="GO:0046872">
    <property type="term" value="F:metal ion binding"/>
    <property type="evidence" value="ECO:0007669"/>
    <property type="project" value="UniProtKB-KW"/>
</dbReference>
<evidence type="ECO:0000256" key="7">
    <source>
        <dbReference type="ARBA" id="ARBA00023004"/>
    </source>
</evidence>
<accession>A0A5P2QMC4</accession>
<dbReference type="CDD" id="cd10030">
    <property type="entry name" value="UDG-F4_TTUDGA_SPO1dp_like"/>
    <property type="match status" value="1"/>
</dbReference>
<gene>
    <name evidence="11" type="ORF">FOB51_03440</name>
</gene>
<evidence type="ECO:0000256" key="9">
    <source>
        <dbReference type="ARBA" id="ARBA00023204"/>
    </source>
</evidence>
<dbReference type="NCBIfam" id="TIGR03914">
    <property type="entry name" value="UDG_fam_dom"/>
    <property type="match status" value="1"/>
</dbReference>
<dbReference type="SMART" id="SM00987">
    <property type="entry name" value="UreE_C"/>
    <property type="match status" value="1"/>
</dbReference>
<name>A0A5P2QMC4_9RHOB</name>
<evidence type="ECO:0000313" key="11">
    <source>
        <dbReference type="EMBL" id="QEU07124.1"/>
    </source>
</evidence>
<feature type="domain" description="Uracil-DNA glycosylase-like" evidence="10">
    <location>
        <begin position="312"/>
        <end position="472"/>
    </location>
</feature>
<dbReference type="Gene3D" id="3.40.470.10">
    <property type="entry name" value="Uracil-DNA glycosylase-like domain"/>
    <property type="match status" value="1"/>
</dbReference>
<keyword evidence="5" id="KW-0227">DNA damage</keyword>
<dbReference type="InterPro" id="IPR005122">
    <property type="entry name" value="Uracil-DNA_glycosylase-like"/>
</dbReference>